<feature type="compositionally biased region" description="Low complexity" evidence="1">
    <location>
        <begin position="526"/>
        <end position="536"/>
    </location>
</feature>
<feature type="compositionally biased region" description="Basic and acidic residues" evidence="1">
    <location>
        <begin position="487"/>
        <end position="500"/>
    </location>
</feature>
<feature type="compositionally biased region" description="Acidic residues" evidence="1">
    <location>
        <begin position="501"/>
        <end position="511"/>
    </location>
</feature>
<dbReference type="GO" id="GO:0006338">
    <property type="term" value="P:chromatin remodeling"/>
    <property type="evidence" value="ECO:0007669"/>
    <property type="project" value="UniProtKB-ARBA"/>
</dbReference>
<dbReference type="InterPro" id="IPR016197">
    <property type="entry name" value="Chromo-like_dom_sf"/>
</dbReference>
<feature type="region of interest" description="Disordered" evidence="1">
    <location>
        <begin position="281"/>
        <end position="319"/>
    </location>
</feature>
<organism evidence="3 4">
    <name type="scientific">Cronartium quercuum f. sp. fusiforme G11</name>
    <dbReference type="NCBI Taxonomy" id="708437"/>
    <lineage>
        <taxon>Eukaryota</taxon>
        <taxon>Fungi</taxon>
        <taxon>Dikarya</taxon>
        <taxon>Basidiomycota</taxon>
        <taxon>Pucciniomycotina</taxon>
        <taxon>Pucciniomycetes</taxon>
        <taxon>Pucciniales</taxon>
        <taxon>Coleosporiaceae</taxon>
        <taxon>Cronartium</taxon>
    </lineage>
</organism>
<dbReference type="OrthoDB" id="436852at2759"/>
<evidence type="ECO:0000313" key="4">
    <source>
        <dbReference type="Proteomes" id="UP000886653"/>
    </source>
</evidence>
<dbReference type="SUPFAM" id="SSF54160">
    <property type="entry name" value="Chromo domain-like"/>
    <property type="match status" value="1"/>
</dbReference>
<gene>
    <name evidence="3" type="ORF">CROQUDRAFT_110520</name>
</gene>
<reference evidence="3" key="1">
    <citation type="submission" date="2013-11" db="EMBL/GenBank/DDBJ databases">
        <title>Genome sequence of the fusiform rust pathogen reveals effectors for host alternation and coevolution with pine.</title>
        <authorList>
            <consortium name="DOE Joint Genome Institute"/>
            <person name="Smith K."/>
            <person name="Pendleton A."/>
            <person name="Kubisiak T."/>
            <person name="Anderson C."/>
            <person name="Salamov A."/>
            <person name="Aerts A."/>
            <person name="Riley R."/>
            <person name="Clum A."/>
            <person name="Lindquist E."/>
            <person name="Ence D."/>
            <person name="Campbell M."/>
            <person name="Kronenberg Z."/>
            <person name="Feau N."/>
            <person name="Dhillon B."/>
            <person name="Hamelin R."/>
            <person name="Burleigh J."/>
            <person name="Smith J."/>
            <person name="Yandell M."/>
            <person name="Nelson C."/>
            <person name="Grigoriev I."/>
            <person name="Davis J."/>
        </authorList>
    </citation>
    <scope>NUCLEOTIDE SEQUENCE</scope>
    <source>
        <strain evidence="3">G11</strain>
    </source>
</reference>
<feature type="compositionally biased region" description="Low complexity" evidence="1">
    <location>
        <begin position="300"/>
        <end position="318"/>
    </location>
</feature>
<dbReference type="CDD" id="cd00024">
    <property type="entry name" value="CD_CSD"/>
    <property type="match status" value="1"/>
</dbReference>
<accession>A0A9P6T8C7</accession>
<dbReference type="Gene3D" id="2.40.50.40">
    <property type="match status" value="1"/>
</dbReference>
<dbReference type="InterPro" id="IPR000953">
    <property type="entry name" value="Chromo/chromo_shadow_dom"/>
</dbReference>
<name>A0A9P6T8C7_9BASI</name>
<evidence type="ECO:0000259" key="2">
    <source>
        <dbReference type="PROSITE" id="PS50013"/>
    </source>
</evidence>
<dbReference type="AlphaFoldDB" id="A0A9P6T8C7"/>
<comment type="caution">
    <text evidence="3">The sequence shown here is derived from an EMBL/GenBank/DDBJ whole genome shotgun (WGS) entry which is preliminary data.</text>
</comment>
<dbReference type="SMART" id="SM00298">
    <property type="entry name" value="CHROMO"/>
    <property type="match status" value="1"/>
</dbReference>
<keyword evidence="4" id="KW-1185">Reference proteome</keyword>
<proteinExistence type="predicted"/>
<dbReference type="PROSITE" id="PS50013">
    <property type="entry name" value="CHROMO_2"/>
    <property type="match status" value="1"/>
</dbReference>
<dbReference type="Pfam" id="PF00385">
    <property type="entry name" value="Chromo"/>
    <property type="match status" value="1"/>
</dbReference>
<feature type="region of interest" description="Disordered" evidence="1">
    <location>
        <begin position="487"/>
        <end position="572"/>
    </location>
</feature>
<dbReference type="Proteomes" id="UP000886653">
    <property type="component" value="Unassembled WGS sequence"/>
</dbReference>
<dbReference type="InterPro" id="IPR023780">
    <property type="entry name" value="Chromo_domain"/>
</dbReference>
<feature type="domain" description="Chromo" evidence="2">
    <location>
        <begin position="432"/>
        <end position="491"/>
    </location>
</feature>
<protein>
    <recommendedName>
        <fullName evidence="2">Chromo domain-containing protein</fullName>
    </recommendedName>
</protein>
<evidence type="ECO:0000313" key="3">
    <source>
        <dbReference type="EMBL" id="KAG0141353.1"/>
    </source>
</evidence>
<evidence type="ECO:0000256" key="1">
    <source>
        <dbReference type="SAM" id="MobiDB-lite"/>
    </source>
</evidence>
<feature type="compositionally biased region" description="Basic and acidic residues" evidence="1">
    <location>
        <begin position="543"/>
        <end position="558"/>
    </location>
</feature>
<sequence length="572" mass="64119">MTTLATGLPIDRTINSKITPALRLSIQKATSAFQKDYCYDFLQAFVDEPEVADPIGIRVFLNYCLKNPESLIESWLDSIDQNVDLTDLNNSADPILTELDNFLEFIHGFIEIIELGEIFKLAYHEIDAWNLCKKLLEVIQRRLYELAKLDKENQNDQNELIIGSEDSNSAFYQAFISLDKFLKHTFDSRVLLEPGKLVDQLSELNERKIEIQSFKSQFPLNLSSTSLIKKFGRFGREESSIDNFLLSDKFKELMKLKNSMSGAQLTRQPSTRVRKSIANGSNEIQQPQPQPQPSKQKQRTSTSNTPKNNSSKSNTESTSHIDPFLREADASPPVGKIAFADAPRSSPSSQDFIATPEPTAIKTELIQKPSESSSSTSKKKAGRPKTSINGRRKRVRPPTNERDATINSTKRGRKSKSKLIKDDEVDDNGDVFVIEKIIGESVDQNGEKIYKVLWAGYPESDATWQFANTLDDCAAVDVWEEQKKVTITTDTKESNNTDRDAEGEDDEEDLNETALVKSPAALIMGNDSTSNDDSNSMALDNDFVDKDSIPVEVTKDAKVTTSTKVDSDENEK</sequence>
<feature type="region of interest" description="Disordered" evidence="1">
    <location>
        <begin position="365"/>
        <end position="422"/>
    </location>
</feature>
<dbReference type="EMBL" id="MU167389">
    <property type="protein sequence ID" value="KAG0141353.1"/>
    <property type="molecule type" value="Genomic_DNA"/>
</dbReference>